<reference evidence="1" key="1">
    <citation type="submission" date="2018-05" db="EMBL/GenBank/DDBJ databases">
        <authorList>
            <person name="Lanie J.A."/>
            <person name="Ng W.-L."/>
            <person name="Kazmierczak K.M."/>
            <person name="Andrzejewski T.M."/>
            <person name="Davidsen T.M."/>
            <person name="Wayne K.J."/>
            <person name="Tettelin H."/>
            <person name="Glass J.I."/>
            <person name="Rusch D."/>
            <person name="Podicherti R."/>
            <person name="Tsui H.-C.T."/>
            <person name="Winkler M.E."/>
        </authorList>
    </citation>
    <scope>NUCLEOTIDE SEQUENCE</scope>
</reference>
<proteinExistence type="predicted"/>
<organism evidence="1">
    <name type="scientific">marine metagenome</name>
    <dbReference type="NCBI Taxonomy" id="408172"/>
    <lineage>
        <taxon>unclassified sequences</taxon>
        <taxon>metagenomes</taxon>
        <taxon>ecological metagenomes</taxon>
    </lineage>
</organism>
<accession>A0A383ERE9</accession>
<feature type="non-terminal residue" evidence="1">
    <location>
        <position position="1"/>
    </location>
</feature>
<evidence type="ECO:0008006" key="2">
    <source>
        <dbReference type="Google" id="ProtNLM"/>
    </source>
</evidence>
<dbReference type="EMBL" id="UINC01228046">
    <property type="protein sequence ID" value="SVE59199.1"/>
    <property type="molecule type" value="Genomic_DNA"/>
</dbReference>
<gene>
    <name evidence="1" type="ORF">METZ01_LOCUS512053</name>
</gene>
<dbReference type="AlphaFoldDB" id="A0A383ERE9"/>
<name>A0A383ERE9_9ZZZZ</name>
<evidence type="ECO:0000313" key="1">
    <source>
        <dbReference type="EMBL" id="SVE59199.1"/>
    </source>
</evidence>
<protein>
    <recommendedName>
        <fullName evidence="2">DUF2007 domain-containing protein</fullName>
    </recommendedName>
</protein>
<sequence length="50" mass="5589">SIEFALKGAGIEAVVDGEEMNASVFYVYCKENEATIREALESQEIYLEND</sequence>